<protein>
    <submittedName>
        <fullName evidence="10">D-alanyl-D-alanine carboxypeptidase</fullName>
    </submittedName>
</protein>
<evidence type="ECO:0000256" key="2">
    <source>
        <dbReference type="ARBA" id="ARBA00022729"/>
    </source>
</evidence>
<keyword evidence="3" id="KW-0378">Hydrolase</keyword>
<gene>
    <name evidence="10" type="ORF">GCM10008905_31480</name>
</gene>
<feature type="domain" description="Peptidase S11 D-alanyl-D-alanine carboxypeptidase A N-terminal" evidence="9">
    <location>
        <begin position="67"/>
        <end position="301"/>
    </location>
</feature>
<name>A0ABN1J6K9_9CLOT</name>
<keyword evidence="8" id="KW-0812">Transmembrane</keyword>
<dbReference type="InterPro" id="IPR018044">
    <property type="entry name" value="Peptidase_S11"/>
</dbReference>
<evidence type="ECO:0000313" key="11">
    <source>
        <dbReference type="Proteomes" id="UP001500339"/>
    </source>
</evidence>
<keyword evidence="4" id="KW-0133">Cell shape</keyword>
<keyword evidence="2" id="KW-0732">Signal</keyword>
<evidence type="ECO:0000256" key="6">
    <source>
        <dbReference type="ARBA" id="ARBA00023316"/>
    </source>
</evidence>
<dbReference type="EMBL" id="BAAACF010000012">
    <property type="protein sequence ID" value="GAA0730334.1"/>
    <property type="molecule type" value="Genomic_DNA"/>
</dbReference>
<comment type="caution">
    <text evidence="10">The sequence shown here is derived from an EMBL/GenBank/DDBJ whole genome shotgun (WGS) entry which is preliminary data.</text>
</comment>
<keyword evidence="8" id="KW-0472">Membrane</keyword>
<dbReference type="PANTHER" id="PTHR21581:SF6">
    <property type="entry name" value="TRAFFICKING PROTEIN PARTICLE COMPLEX SUBUNIT 12"/>
    <property type="match status" value="1"/>
</dbReference>
<evidence type="ECO:0000259" key="9">
    <source>
        <dbReference type="Pfam" id="PF00768"/>
    </source>
</evidence>
<dbReference type="Proteomes" id="UP001500339">
    <property type="component" value="Unassembled WGS sequence"/>
</dbReference>
<evidence type="ECO:0000256" key="8">
    <source>
        <dbReference type="SAM" id="Phobius"/>
    </source>
</evidence>
<keyword evidence="10" id="KW-0645">Protease</keyword>
<evidence type="ECO:0000256" key="3">
    <source>
        <dbReference type="ARBA" id="ARBA00022801"/>
    </source>
</evidence>
<dbReference type="RefSeq" id="WP_343771237.1">
    <property type="nucleotide sequence ID" value="NZ_BAAACF010000012.1"/>
</dbReference>
<keyword evidence="11" id="KW-1185">Reference proteome</keyword>
<evidence type="ECO:0000313" key="10">
    <source>
        <dbReference type="EMBL" id="GAA0730334.1"/>
    </source>
</evidence>
<keyword evidence="6" id="KW-0961">Cell wall biogenesis/degradation</keyword>
<evidence type="ECO:0000256" key="5">
    <source>
        <dbReference type="ARBA" id="ARBA00022984"/>
    </source>
</evidence>
<dbReference type="InterPro" id="IPR012338">
    <property type="entry name" value="Beta-lactam/transpept-like"/>
</dbReference>
<evidence type="ECO:0000256" key="7">
    <source>
        <dbReference type="RuleBase" id="RU004016"/>
    </source>
</evidence>
<dbReference type="Gene3D" id="3.40.710.10">
    <property type="entry name" value="DD-peptidase/beta-lactamase superfamily"/>
    <property type="match status" value="1"/>
</dbReference>
<comment type="similarity">
    <text evidence="1 7">Belongs to the peptidase S11 family.</text>
</comment>
<feature type="transmembrane region" description="Helical" evidence="8">
    <location>
        <begin position="21"/>
        <end position="39"/>
    </location>
</feature>
<dbReference type="InterPro" id="IPR001967">
    <property type="entry name" value="Peptidase_S11_N"/>
</dbReference>
<keyword evidence="8" id="KW-1133">Transmembrane helix</keyword>
<dbReference type="GO" id="GO:0004180">
    <property type="term" value="F:carboxypeptidase activity"/>
    <property type="evidence" value="ECO:0007669"/>
    <property type="project" value="UniProtKB-KW"/>
</dbReference>
<sequence>MTAYREKHKRKKRKIKGVRSILCVCAVCITTLFLPNYLINKINQKSGLTIKSPKIIARNGINQIVANDLYSSNAILINLDDNQILLDKSSDERIYPASLTKIMTAIVAIENLSDLNEMIYLPEKMFKKLYSEGASMSGFLPNEKVEAIDLIYGVLLPSGAESSIGLADAIAGSERKYVKLMNEKAKKLGMKNTHFTNSTGLHGRNHYSTVNDIAKLLEYALQNDTFREIYTSKRHTTKATNLHPHGITFQSTMFKHMDRKEVNNGIIQGGKTGYTKEAKLCLASLAKIDGKEYILVTANAEGSPQTEQFNISDAFTVYNQIF</sequence>
<dbReference type="PANTHER" id="PTHR21581">
    <property type="entry name" value="D-ALANYL-D-ALANINE CARBOXYPEPTIDASE"/>
    <property type="match status" value="1"/>
</dbReference>
<reference evidence="10 11" key="1">
    <citation type="journal article" date="2019" name="Int. J. Syst. Evol. Microbiol.">
        <title>The Global Catalogue of Microorganisms (GCM) 10K type strain sequencing project: providing services to taxonomists for standard genome sequencing and annotation.</title>
        <authorList>
            <consortium name="The Broad Institute Genomics Platform"/>
            <consortium name="The Broad Institute Genome Sequencing Center for Infectious Disease"/>
            <person name="Wu L."/>
            <person name="Ma J."/>
        </authorList>
    </citation>
    <scope>NUCLEOTIDE SEQUENCE [LARGE SCALE GENOMIC DNA]</scope>
    <source>
        <strain evidence="10 11">JCM 1405</strain>
    </source>
</reference>
<accession>A0ABN1J6K9</accession>
<evidence type="ECO:0000256" key="4">
    <source>
        <dbReference type="ARBA" id="ARBA00022960"/>
    </source>
</evidence>
<evidence type="ECO:0000256" key="1">
    <source>
        <dbReference type="ARBA" id="ARBA00007164"/>
    </source>
</evidence>
<dbReference type="SUPFAM" id="SSF56601">
    <property type="entry name" value="beta-lactamase/transpeptidase-like"/>
    <property type="match status" value="1"/>
</dbReference>
<organism evidence="10 11">
    <name type="scientific">Clostridium malenominatum</name>
    <dbReference type="NCBI Taxonomy" id="1539"/>
    <lineage>
        <taxon>Bacteria</taxon>
        <taxon>Bacillati</taxon>
        <taxon>Bacillota</taxon>
        <taxon>Clostridia</taxon>
        <taxon>Eubacteriales</taxon>
        <taxon>Clostridiaceae</taxon>
        <taxon>Clostridium</taxon>
    </lineage>
</organism>
<dbReference type="Pfam" id="PF00768">
    <property type="entry name" value="Peptidase_S11"/>
    <property type="match status" value="1"/>
</dbReference>
<dbReference type="PRINTS" id="PR00725">
    <property type="entry name" value="DADACBPTASE1"/>
</dbReference>
<keyword evidence="5" id="KW-0573">Peptidoglycan synthesis</keyword>
<proteinExistence type="inferred from homology"/>
<keyword evidence="10" id="KW-0121">Carboxypeptidase</keyword>